<name>Q4RCC5_TETNG</name>
<gene>
    <name evidence="1" type="ORF">GSTENG00036606001</name>
</gene>
<feature type="non-terminal residue" evidence="1">
    <location>
        <position position="1"/>
    </location>
</feature>
<feature type="non-terminal residue" evidence="1">
    <location>
        <position position="30"/>
    </location>
</feature>
<proteinExistence type="predicted"/>
<reference evidence="1" key="1">
    <citation type="journal article" date="2004" name="Nature">
        <title>Genome duplication in the teleost fish Tetraodon nigroviridis reveals the early vertebrate proto-karyotype.</title>
        <authorList>
            <person name="Jaillon O."/>
            <person name="Aury J.-M."/>
            <person name="Brunet F."/>
            <person name="Petit J.-L."/>
            <person name="Stange-Thomann N."/>
            <person name="Mauceli E."/>
            <person name="Bouneau L."/>
            <person name="Fischer C."/>
            <person name="Ozouf-Costaz C."/>
            <person name="Bernot A."/>
            <person name="Nicaud S."/>
            <person name="Jaffe D."/>
            <person name="Fisher S."/>
            <person name="Lutfalla G."/>
            <person name="Dossat C."/>
            <person name="Segurens B."/>
            <person name="Dasilva C."/>
            <person name="Salanoubat M."/>
            <person name="Levy M."/>
            <person name="Boudet N."/>
            <person name="Castellano S."/>
            <person name="Anthouard V."/>
            <person name="Jubin C."/>
            <person name="Castelli V."/>
            <person name="Katinka M."/>
            <person name="Vacherie B."/>
            <person name="Biemont C."/>
            <person name="Skalli Z."/>
            <person name="Cattolico L."/>
            <person name="Poulain J."/>
            <person name="De Berardinis V."/>
            <person name="Cruaud C."/>
            <person name="Duprat S."/>
            <person name="Brottier P."/>
            <person name="Coutanceau J.-P."/>
            <person name="Gouzy J."/>
            <person name="Parra G."/>
            <person name="Lardier G."/>
            <person name="Chapple C."/>
            <person name="McKernan K.J."/>
            <person name="McEwan P."/>
            <person name="Bosak S."/>
            <person name="Kellis M."/>
            <person name="Volff J.-N."/>
            <person name="Guigo R."/>
            <person name="Zody M.C."/>
            <person name="Mesirov J."/>
            <person name="Lindblad-Toh K."/>
            <person name="Birren B."/>
            <person name="Nusbaum C."/>
            <person name="Kahn D."/>
            <person name="Robinson-Rechavi M."/>
            <person name="Laudet V."/>
            <person name="Schachter V."/>
            <person name="Quetier F."/>
            <person name="Saurin W."/>
            <person name="Scarpelli C."/>
            <person name="Wincker P."/>
            <person name="Lander E.S."/>
            <person name="Weissenbach J."/>
            <person name="Roest Crollius H."/>
        </authorList>
    </citation>
    <scope>NUCLEOTIDE SEQUENCE [LARGE SCALE GENOMIC DNA]</scope>
</reference>
<protein>
    <submittedName>
        <fullName evidence="1">Chromosome undetermined SCAF19238, whole genome shotgun sequence</fullName>
    </submittedName>
</protein>
<evidence type="ECO:0000313" key="1">
    <source>
        <dbReference type="EMBL" id="CAG13958.1"/>
    </source>
</evidence>
<dbReference type="AlphaFoldDB" id="Q4RCC5"/>
<dbReference type="EMBL" id="CAAE01019238">
    <property type="protein sequence ID" value="CAG13958.1"/>
    <property type="molecule type" value="Genomic_DNA"/>
</dbReference>
<reference evidence="1" key="2">
    <citation type="submission" date="2004-02" db="EMBL/GenBank/DDBJ databases">
        <authorList>
            <consortium name="Genoscope"/>
            <consortium name="Whitehead Institute Centre for Genome Research"/>
        </authorList>
    </citation>
    <scope>NUCLEOTIDE SEQUENCE</scope>
</reference>
<sequence>ALSSSVIHVPAVNDIQASGSSNQNLAQINK</sequence>
<accession>Q4RCC5</accession>
<organism evidence="1">
    <name type="scientific">Tetraodon nigroviridis</name>
    <name type="common">Spotted green pufferfish</name>
    <name type="synonym">Chelonodon nigroviridis</name>
    <dbReference type="NCBI Taxonomy" id="99883"/>
    <lineage>
        <taxon>Eukaryota</taxon>
        <taxon>Metazoa</taxon>
        <taxon>Chordata</taxon>
        <taxon>Craniata</taxon>
        <taxon>Vertebrata</taxon>
        <taxon>Euteleostomi</taxon>
        <taxon>Actinopterygii</taxon>
        <taxon>Neopterygii</taxon>
        <taxon>Teleostei</taxon>
        <taxon>Neoteleostei</taxon>
        <taxon>Acanthomorphata</taxon>
        <taxon>Eupercaria</taxon>
        <taxon>Tetraodontiformes</taxon>
        <taxon>Tetradontoidea</taxon>
        <taxon>Tetraodontidae</taxon>
        <taxon>Tetraodon</taxon>
    </lineage>
</organism>
<dbReference type="KEGG" id="tng:GSTEN00036606G001"/>